<accession>A0ABQ5MHP4</accession>
<dbReference type="GO" id="GO:0016874">
    <property type="term" value="F:ligase activity"/>
    <property type="evidence" value="ECO:0007669"/>
    <property type="project" value="UniProtKB-KW"/>
</dbReference>
<dbReference type="Proteomes" id="UP001143543">
    <property type="component" value="Unassembled WGS sequence"/>
</dbReference>
<proteinExistence type="predicted"/>
<evidence type="ECO:0000313" key="2">
    <source>
        <dbReference type="Proteomes" id="UP001143543"/>
    </source>
</evidence>
<gene>
    <name evidence="1" type="ORF">Y10_12810</name>
</gene>
<evidence type="ECO:0000313" key="1">
    <source>
        <dbReference type="EMBL" id="GLB48913.1"/>
    </source>
</evidence>
<comment type="caution">
    <text evidence="1">The sequence shown here is derived from an EMBL/GenBank/DDBJ whole genome shotgun (WGS) entry which is preliminary data.</text>
</comment>
<dbReference type="EMBL" id="BRVO01000001">
    <property type="protein sequence ID" value="GLB48913.1"/>
    <property type="molecule type" value="Genomic_DNA"/>
</dbReference>
<dbReference type="InterPro" id="IPR013815">
    <property type="entry name" value="ATP_grasp_subdomain_1"/>
</dbReference>
<keyword evidence="2" id="KW-1185">Reference proteome</keyword>
<sequence length="322" mass="36681">MPIFFAWPYFALKAGNWFFFNCVNPGIKNGGFIMNSKKEIYDAIPAQYYPKTVLVRPTDTIRAVSDKLNKNTLQYPVFVKPDIGLRGTGVERINDVLGLEQYHSTVRTSYLIQEVIPFKNEAGIFYVRKPNEDKGNITGIVYKELLTVVGDGTSSVEELLNTNKRFAFQLKTLRQSHQDELKTILEKGVSKVLVPYGNHCRGAKFLDARSMITPELETCIDEVCKQIPGFYYGRIDLMFASWELLSAGKQFAIVELNGAVSEPAHIYDPKHTIWFAWKELWKHFNLMAGIARLNKSKGLKNVPVTKGVIELSKHFKYLKSIQ</sequence>
<name>A0ABQ5MHP4_9FLAO</name>
<organism evidence="1 2">
    <name type="scientific">Neptunitalea lumnitzerae</name>
    <dbReference type="NCBI Taxonomy" id="2965509"/>
    <lineage>
        <taxon>Bacteria</taxon>
        <taxon>Pseudomonadati</taxon>
        <taxon>Bacteroidota</taxon>
        <taxon>Flavobacteriia</taxon>
        <taxon>Flavobacteriales</taxon>
        <taxon>Flavobacteriaceae</taxon>
        <taxon>Neptunitalea</taxon>
    </lineage>
</organism>
<dbReference type="SUPFAM" id="SSF56059">
    <property type="entry name" value="Glutathione synthetase ATP-binding domain-like"/>
    <property type="match status" value="1"/>
</dbReference>
<keyword evidence="1" id="KW-0436">Ligase</keyword>
<reference evidence="1" key="1">
    <citation type="submission" date="2022-07" db="EMBL/GenBank/DDBJ databases">
        <title>Taxonomy of Novel Oxalotrophic and Methylotrophic Bacteria.</title>
        <authorList>
            <person name="Sahin N."/>
            <person name="Tani A."/>
        </authorList>
    </citation>
    <scope>NUCLEOTIDE SEQUENCE</scope>
    <source>
        <strain evidence="1">Y10</strain>
    </source>
</reference>
<dbReference type="Gene3D" id="3.30.1490.20">
    <property type="entry name" value="ATP-grasp fold, A domain"/>
    <property type="match status" value="1"/>
</dbReference>
<protein>
    <submittedName>
        <fullName evidence="1">D-alanine--D-alanine ligase</fullName>
    </submittedName>
</protein>